<name>E0W0A5_PEDHC</name>
<evidence type="ECO:0000313" key="3">
    <source>
        <dbReference type="EnsemblMetazoa" id="PHUM548420-PA"/>
    </source>
</evidence>
<dbReference type="CTD" id="8240409"/>
<reference evidence="3" key="3">
    <citation type="submission" date="2020-05" db="UniProtKB">
        <authorList>
            <consortium name="EnsemblMetazoa"/>
        </authorList>
    </citation>
    <scope>IDENTIFICATION</scope>
    <source>
        <strain evidence="3">USDA</strain>
    </source>
</reference>
<reference evidence="2" key="2">
    <citation type="submission" date="2007-04" db="EMBL/GenBank/DDBJ databases">
        <title>The genome of the human body louse.</title>
        <authorList>
            <consortium name="The Human Body Louse Genome Consortium"/>
            <person name="Kirkness E."/>
            <person name="Walenz B."/>
            <person name="Hass B."/>
            <person name="Bruggner R."/>
            <person name="Strausberg R."/>
        </authorList>
    </citation>
    <scope>NUCLEOTIDE SEQUENCE</scope>
    <source>
        <strain evidence="2">USDA</strain>
    </source>
</reference>
<dbReference type="HOGENOM" id="CLU_474363_0_0_1"/>
<dbReference type="KEGG" id="phu:Phum_PHUM548420"/>
<feature type="compositionally biased region" description="Basic and acidic residues" evidence="1">
    <location>
        <begin position="516"/>
        <end position="530"/>
    </location>
</feature>
<accession>E0W0A5</accession>
<feature type="compositionally biased region" description="Basic and acidic residues" evidence="1">
    <location>
        <begin position="313"/>
        <end position="494"/>
    </location>
</feature>
<reference evidence="2" key="1">
    <citation type="submission" date="2007-04" db="EMBL/GenBank/DDBJ databases">
        <title>Annotation of Pediculus humanus corporis strain USDA.</title>
        <authorList>
            <person name="Kirkness E."/>
            <person name="Hannick L."/>
            <person name="Hass B."/>
            <person name="Bruggner R."/>
            <person name="Lawson D."/>
            <person name="Bidwell S."/>
            <person name="Joardar V."/>
            <person name="Caler E."/>
            <person name="Walenz B."/>
            <person name="Inman J."/>
            <person name="Schobel S."/>
            <person name="Galinsky K."/>
            <person name="Amedeo P."/>
            <person name="Strausberg R."/>
        </authorList>
    </citation>
    <scope>NUCLEOTIDE SEQUENCE</scope>
    <source>
        <strain evidence="2">USDA</strain>
    </source>
</reference>
<feature type="compositionally biased region" description="Acidic residues" evidence="1">
    <location>
        <begin position="558"/>
        <end position="575"/>
    </location>
</feature>
<keyword evidence="4" id="KW-1185">Reference proteome</keyword>
<proteinExistence type="predicted"/>
<dbReference type="GeneID" id="8240409"/>
<evidence type="ECO:0000313" key="2">
    <source>
        <dbReference type="EMBL" id="EEB19061.1"/>
    </source>
</evidence>
<dbReference type="EMBL" id="AAZO01006667">
    <property type="status" value="NOT_ANNOTATED_CDS"/>
    <property type="molecule type" value="Genomic_DNA"/>
</dbReference>
<feature type="compositionally biased region" description="Acidic residues" evidence="1">
    <location>
        <begin position="537"/>
        <end position="549"/>
    </location>
</feature>
<dbReference type="AlphaFoldDB" id="E0W0A5"/>
<evidence type="ECO:0000313" key="4">
    <source>
        <dbReference type="Proteomes" id="UP000009046"/>
    </source>
</evidence>
<organism>
    <name type="scientific">Pediculus humanus subsp. corporis</name>
    <name type="common">Body louse</name>
    <dbReference type="NCBI Taxonomy" id="121224"/>
    <lineage>
        <taxon>Eukaryota</taxon>
        <taxon>Metazoa</taxon>
        <taxon>Ecdysozoa</taxon>
        <taxon>Arthropoda</taxon>
        <taxon>Hexapoda</taxon>
        <taxon>Insecta</taxon>
        <taxon>Pterygota</taxon>
        <taxon>Neoptera</taxon>
        <taxon>Paraneoptera</taxon>
        <taxon>Psocodea</taxon>
        <taxon>Troctomorpha</taxon>
        <taxon>Phthiraptera</taxon>
        <taxon>Anoplura</taxon>
        <taxon>Pediculidae</taxon>
        <taxon>Pediculus</taxon>
    </lineage>
</organism>
<gene>
    <name evidence="3" type="primary">8240409</name>
    <name evidence="2" type="ORF">Phum_PHUM548420</name>
</gene>
<feature type="compositionally biased region" description="Acidic residues" evidence="1">
    <location>
        <begin position="498"/>
        <end position="515"/>
    </location>
</feature>
<dbReference type="EnsemblMetazoa" id="PHUM548420-RA">
    <property type="protein sequence ID" value="PHUM548420-PA"/>
    <property type="gene ID" value="PHUM548420"/>
</dbReference>
<dbReference type="VEuPathDB" id="VectorBase:PHUM548420"/>
<dbReference type="EMBL" id="DS235857">
    <property type="protein sequence ID" value="EEB19061.1"/>
    <property type="molecule type" value="Genomic_DNA"/>
</dbReference>
<protein>
    <submittedName>
        <fullName evidence="2 3">Uncharacterized protein</fullName>
    </submittedName>
</protein>
<dbReference type="eggNOG" id="ENOG502S3AX">
    <property type="taxonomic scope" value="Eukaryota"/>
</dbReference>
<evidence type="ECO:0000256" key="1">
    <source>
        <dbReference type="SAM" id="MobiDB-lite"/>
    </source>
</evidence>
<dbReference type="OMA" id="RYNILFD"/>
<dbReference type="InParanoid" id="E0W0A5"/>
<dbReference type="OrthoDB" id="8194914at2759"/>
<feature type="region of interest" description="Disordered" evidence="1">
    <location>
        <begin position="252"/>
        <end position="575"/>
    </location>
</feature>
<feature type="compositionally biased region" description="Polar residues" evidence="1">
    <location>
        <begin position="276"/>
        <end position="286"/>
    </location>
</feature>
<sequence>MTLPLLTRYQAEHIPLAQREYPDPQEVPVVTTTPPKDLPGPPMHLADIIPLTVPQHLDVFPAVQPYHKNIPYIGHKRLVIVQPSTHGWRPKHAALIGEMDRIYHKVRPSLAYQPTEDYLNSRSILSFDDETRSIRAKTAEILKRIHTPVPRAQRPLPLPGDHTELPITERITSNNYIDRLLSSFGNHHPVTIQVYPEPRQYSRLGNSHLACLTYAGGRPILRRRNLASADSDYIKDDINVLSYYNRFRQAAEKATHQPDGEFGSVSHPPPSKSPVTGSWKSNAPRRTQSDKVFTKPSADGESDSTPMRKKTRREILEEEALKEAQEEKRRNQELKLQEDLANKAEAERQSELDEKAQKEEEERLLREENEKLEAVKRAEEEEKRKAKEEEEARLAELERERQEKEAEEKRKAEEEAERKAEEERLAKEEAERKAEEERLAREEEERKLKEEEEQRLKEEEEEERRLKEEEERRLKEEEEQRLKEEEEQRLKEEQQQQEGEEEVVGDVEEAEENDNKDDNAEMEELSKNIDDNASIAEEIEAEPLVDEPSEIPGKTNVEDEENEEEEEEEVEEDAE</sequence>
<dbReference type="Proteomes" id="UP000009046">
    <property type="component" value="Unassembled WGS sequence"/>
</dbReference>
<dbReference type="STRING" id="121224.E0W0A5"/>
<dbReference type="RefSeq" id="XP_002431799.1">
    <property type="nucleotide sequence ID" value="XM_002431754.1"/>
</dbReference>